<dbReference type="CDD" id="cd03311">
    <property type="entry name" value="CIMS_C_terminal_like"/>
    <property type="match status" value="1"/>
</dbReference>
<dbReference type="SUPFAM" id="SSF51726">
    <property type="entry name" value="UROD/MetE-like"/>
    <property type="match status" value="1"/>
</dbReference>
<dbReference type="RefSeq" id="WP_110130982.1">
    <property type="nucleotide sequence ID" value="NZ_QHJQ01000005.1"/>
</dbReference>
<organism evidence="2 3">
    <name type="scientific">Coraliomargarita sinensis</name>
    <dbReference type="NCBI Taxonomy" id="2174842"/>
    <lineage>
        <taxon>Bacteria</taxon>
        <taxon>Pseudomonadati</taxon>
        <taxon>Verrucomicrobiota</taxon>
        <taxon>Opitutia</taxon>
        <taxon>Puniceicoccales</taxon>
        <taxon>Coraliomargaritaceae</taxon>
        <taxon>Coraliomargarita</taxon>
    </lineage>
</organism>
<dbReference type="Gene3D" id="3.20.20.210">
    <property type="match status" value="1"/>
</dbReference>
<dbReference type="GO" id="GO:0008270">
    <property type="term" value="F:zinc ion binding"/>
    <property type="evidence" value="ECO:0007669"/>
    <property type="project" value="InterPro"/>
</dbReference>
<dbReference type="OrthoDB" id="244285at2"/>
<name>A0A317ZEY1_9BACT</name>
<dbReference type="InParanoid" id="A0A317ZEY1"/>
<protein>
    <submittedName>
        <fullName evidence="2">Methionine synthase</fullName>
    </submittedName>
</protein>
<dbReference type="Pfam" id="PF01717">
    <property type="entry name" value="Meth_synt_2"/>
    <property type="match status" value="1"/>
</dbReference>
<feature type="domain" description="Cobalamin-independent methionine synthase MetE C-terminal/archaeal" evidence="1">
    <location>
        <begin position="9"/>
        <end position="338"/>
    </location>
</feature>
<evidence type="ECO:0000313" key="3">
    <source>
        <dbReference type="Proteomes" id="UP000247099"/>
    </source>
</evidence>
<dbReference type="GO" id="GO:0009086">
    <property type="term" value="P:methionine biosynthetic process"/>
    <property type="evidence" value="ECO:0007669"/>
    <property type="project" value="InterPro"/>
</dbReference>
<comment type="caution">
    <text evidence="2">The sequence shown here is derived from an EMBL/GenBank/DDBJ whole genome shotgun (WGS) entry which is preliminary data.</text>
</comment>
<accession>A0A317ZEY1</accession>
<dbReference type="InterPro" id="IPR002629">
    <property type="entry name" value="Met_Synth_C/arc"/>
</dbReference>
<proteinExistence type="predicted"/>
<sequence>MESNPLRNSVIGSYPFPGWLELASENLDNFGVNDISEVQRDAVIAAVHDQLSAGLDVITDGEQTRFDFNLSFYGYIKGIELESASPRLFGPPAHDQRGKHAITGELHAPEGLGAVEEYQRLAEVYQAMHPGKQVTLKASVPGPYTMSGRLLPNEQYKDRWAITEALLPIVRKELEALVAAGCTEISVDEPSMSCYAYKEDPARFVDIFNRTVESIEGKARVCTHLCFGNFKARAVGPRQISPMFPAFLDFKCDEMHVEMASREFAELELIAEIAKHTDVAVGIVDVKSYYVETPDDIAGRVRRCLEYAPAEKLVFAPDCGLSQTARWAAKRKLVNMVAGVEIVKKELKLT</sequence>
<dbReference type="Proteomes" id="UP000247099">
    <property type="component" value="Unassembled WGS sequence"/>
</dbReference>
<dbReference type="EMBL" id="QHJQ01000005">
    <property type="protein sequence ID" value="PXA04035.1"/>
    <property type="molecule type" value="Genomic_DNA"/>
</dbReference>
<dbReference type="InterPro" id="IPR038071">
    <property type="entry name" value="UROD/MetE-like_sf"/>
</dbReference>
<dbReference type="PANTHER" id="PTHR43844">
    <property type="entry name" value="METHIONINE SYNTHASE"/>
    <property type="match status" value="1"/>
</dbReference>
<gene>
    <name evidence="2" type="ORF">DDZ13_08295</name>
</gene>
<keyword evidence="3" id="KW-1185">Reference proteome</keyword>
<dbReference type="PANTHER" id="PTHR43844:SF1">
    <property type="entry name" value="METHIONINE SYNTHASE"/>
    <property type="match status" value="1"/>
</dbReference>
<dbReference type="GO" id="GO:0003871">
    <property type="term" value="F:5-methyltetrahydropteroyltriglutamate-homocysteine S-methyltransferase activity"/>
    <property type="evidence" value="ECO:0007669"/>
    <property type="project" value="InterPro"/>
</dbReference>
<evidence type="ECO:0000259" key="1">
    <source>
        <dbReference type="Pfam" id="PF01717"/>
    </source>
</evidence>
<evidence type="ECO:0000313" key="2">
    <source>
        <dbReference type="EMBL" id="PXA04035.1"/>
    </source>
</evidence>
<reference evidence="2 3" key="1">
    <citation type="submission" date="2018-05" db="EMBL/GenBank/DDBJ databases">
        <title>Coraliomargarita sinensis sp. nov., isolated from a marine solar saltern.</title>
        <authorList>
            <person name="Zhou L.Y."/>
        </authorList>
    </citation>
    <scope>NUCLEOTIDE SEQUENCE [LARGE SCALE GENOMIC DNA]</scope>
    <source>
        <strain evidence="2 3">WN38</strain>
    </source>
</reference>
<dbReference type="AlphaFoldDB" id="A0A317ZEY1"/>